<dbReference type="Pfam" id="PF10109">
    <property type="entry name" value="Phage_TAC_7"/>
    <property type="match status" value="1"/>
</dbReference>
<gene>
    <name evidence="1" type="ORF">EDC50_3162</name>
</gene>
<dbReference type="OrthoDB" id="7366507at2"/>
<reference evidence="1 2" key="1">
    <citation type="submission" date="2018-11" db="EMBL/GenBank/DDBJ databases">
        <title>Genomic Encyclopedia of Type Strains, Phase IV (KMG-IV): sequencing the most valuable type-strain genomes for metagenomic binning, comparative biology and taxonomic classification.</title>
        <authorList>
            <person name="Goeker M."/>
        </authorList>
    </citation>
    <scope>NUCLEOTIDE SEQUENCE [LARGE SCALE GENOMIC DNA]</scope>
    <source>
        <strain evidence="1 2">DSM 25623</strain>
    </source>
</reference>
<sequence>MSKTDPAIEAAKPQQPVTATVTLETPLVRGDQKIERITLRKPTAGELRGVAIADLIRSDVAALHVVLPRITSPTLTSHDVGQLDLPDLAALASEVVGFFMTRADRAALSPGA</sequence>
<dbReference type="InterPro" id="IPR019289">
    <property type="entry name" value="Phage_tail_E/E"/>
</dbReference>
<dbReference type="Proteomes" id="UP000269708">
    <property type="component" value="Unassembled WGS sequence"/>
</dbReference>
<organism evidence="1 2">
    <name type="scientific">Vulcaniibacterium tengchongense</name>
    <dbReference type="NCBI Taxonomy" id="1273429"/>
    <lineage>
        <taxon>Bacteria</taxon>
        <taxon>Pseudomonadati</taxon>
        <taxon>Pseudomonadota</taxon>
        <taxon>Gammaproteobacteria</taxon>
        <taxon>Lysobacterales</taxon>
        <taxon>Lysobacteraceae</taxon>
        <taxon>Vulcaniibacterium</taxon>
    </lineage>
</organism>
<name>A0A3N4UXA8_9GAMM</name>
<accession>A0A3N4UXA8</accession>
<proteinExistence type="predicted"/>
<dbReference type="RefSeq" id="WP_123771473.1">
    <property type="nucleotide sequence ID" value="NZ_RKQN01000008.1"/>
</dbReference>
<keyword evidence="2" id="KW-1185">Reference proteome</keyword>
<comment type="caution">
    <text evidence="1">The sequence shown here is derived from an EMBL/GenBank/DDBJ whole genome shotgun (WGS) entry which is preliminary data.</text>
</comment>
<dbReference type="EMBL" id="RKQN01000008">
    <property type="protein sequence ID" value="RPE74633.1"/>
    <property type="molecule type" value="Genomic_DNA"/>
</dbReference>
<protein>
    <submittedName>
        <fullName evidence="1">Tail assembly chaperone E/41/14-like protein</fullName>
    </submittedName>
</protein>
<dbReference type="AlphaFoldDB" id="A0A3N4UXA8"/>
<evidence type="ECO:0000313" key="1">
    <source>
        <dbReference type="EMBL" id="RPE74633.1"/>
    </source>
</evidence>
<evidence type="ECO:0000313" key="2">
    <source>
        <dbReference type="Proteomes" id="UP000269708"/>
    </source>
</evidence>